<feature type="transmembrane region" description="Helical" evidence="1">
    <location>
        <begin position="145"/>
        <end position="165"/>
    </location>
</feature>
<organism evidence="2 3">
    <name type="scientific">Chitinophaga rupis</name>
    <dbReference type="NCBI Taxonomy" id="573321"/>
    <lineage>
        <taxon>Bacteria</taxon>
        <taxon>Pseudomonadati</taxon>
        <taxon>Bacteroidota</taxon>
        <taxon>Chitinophagia</taxon>
        <taxon>Chitinophagales</taxon>
        <taxon>Chitinophagaceae</taxon>
        <taxon>Chitinophaga</taxon>
    </lineage>
</organism>
<protein>
    <submittedName>
        <fullName evidence="2">HupE / UreJ protein</fullName>
    </submittedName>
</protein>
<keyword evidence="1" id="KW-0812">Transmembrane</keyword>
<proteinExistence type="predicted"/>
<evidence type="ECO:0000313" key="3">
    <source>
        <dbReference type="Proteomes" id="UP000198984"/>
    </source>
</evidence>
<accession>A0A1H7WJG2</accession>
<dbReference type="RefSeq" id="WP_089913900.1">
    <property type="nucleotide sequence ID" value="NZ_FOBB01000003.1"/>
</dbReference>
<dbReference type="AlphaFoldDB" id="A0A1H7WJG2"/>
<feature type="transmembrane region" description="Helical" evidence="1">
    <location>
        <begin position="71"/>
        <end position="89"/>
    </location>
</feature>
<dbReference type="STRING" id="573321.SAMN04488505_103681"/>
<keyword evidence="1" id="KW-0472">Membrane</keyword>
<feature type="transmembrane region" description="Helical" evidence="1">
    <location>
        <begin position="172"/>
        <end position="189"/>
    </location>
</feature>
<feature type="transmembrane region" description="Helical" evidence="1">
    <location>
        <begin position="15"/>
        <end position="36"/>
    </location>
</feature>
<dbReference type="Pfam" id="PF13795">
    <property type="entry name" value="HupE_UreJ_2"/>
    <property type="match status" value="1"/>
</dbReference>
<keyword evidence="1" id="KW-1133">Transmembrane helix</keyword>
<name>A0A1H7WJG2_9BACT</name>
<evidence type="ECO:0000313" key="2">
    <source>
        <dbReference type="EMBL" id="SEM21255.1"/>
    </source>
</evidence>
<evidence type="ECO:0000256" key="1">
    <source>
        <dbReference type="SAM" id="Phobius"/>
    </source>
</evidence>
<dbReference type="InterPro" id="IPR032809">
    <property type="entry name" value="Put_HupE_UreJ"/>
</dbReference>
<dbReference type="EMBL" id="FOBB01000003">
    <property type="protein sequence ID" value="SEM21255.1"/>
    <property type="molecule type" value="Genomic_DNA"/>
</dbReference>
<sequence length="197" mass="21995">MSEFGLYFQLGWQHIVAWDGVDHILFITALCAVYLLKDWKKVLILVTAFTIGHSVTLALSVLDIVHISTPLIEFLIPVTIFITALFNIIRPPAEEQQRAIQLNYLFALFFGLIHGMGFSNRLKSLLGTGENVVVPLLGFNVGLEFGQILIVICVLLLAGIIVNITGVKRRDWIMFLSSAIFGVAFVMAIERFKALFT</sequence>
<dbReference type="Proteomes" id="UP000198984">
    <property type="component" value="Unassembled WGS sequence"/>
</dbReference>
<dbReference type="OrthoDB" id="9808870at2"/>
<keyword evidence="3" id="KW-1185">Reference proteome</keyword>
<reference evidence="2 3" key="1">
    <citation type="submission" date="2016-10" db="EMBL/GenBank/DDBJ databases">
        <authorList>
            <person name="de Groot N.N."/>
        </authorList>
    </citation>
    <scope>NUCLEOTIDE SEQUENCE [LARGE SCALE GENOMIC DNA]</scope>
    <source>
        <strain evidence="2 3">DSM 21039</strain>
    </source>
</reference>
<feature type="transmembrane region" description="Helical" evidence="1">
    <location>
        <begin position="101"/>
        <end position="118"/>
    </location>
</feature>
<feature type="transmembrane region" description="Helical" evidence="1">
    <location>
        <begin position="43"/>
        <end position="65"/>
    </location>
</feature>
<gene>
    <name evidence="2" type="ORF">SAMN04488505_103681</name>
</gene>